<feature type="domain" description="Cyclic nucleotide-binding" evidence="1">
    <location>
        <begin position="30"/>
        <end position="116"/>
    </location>
</feature>
<dbReference type="Pfam" id="PF00027">
    <property type="entry name" value="cNMP_binding"/>
    <property type="match status" value="1"/>
</dbReference>
<gene>
    <name evidence="2" type="ORF">GCM10023189_31020</name>
</gene>
<keyword evidence="3" id="KW-1185">Reference proteome</keyword>
<dbReference type="CDD" id="cd00038">
    <property type="entry name" value="CAP_ED"/>
    <property type="match status" value="1"/>
</dbReference>
<sequence>MNTLLTLIEAIYPVSTALKQSLVSLLSHASLPKGSLLLSPDQISTKIYFVEKGLVRGYYLKDGKDITTGFMPETSFVISPVSFYRQQPSFEYLETLEESPLWSLSYQHLSHLYSQYPEFNYVGRVVTEQYYTRSELRAHHLRMQTADERYRAFLSEYPTLANRVPNKHIASFLGLTPETFSRIRAKRD</sequence>
<dbReference type="Proteomes" id="UP001501175">
    <property type="component" value="Unassembled WGS sequence"/>
</dbReference>
<reference evidence="3" key="1">
    <citation type="journal article" date="2019" name="Int. J. Syst. Evol. Microbiol.">
        <title>The Global Catalogue of Microorganisms (GCM) 10K type strain sequencing project: providing services to taxonomists for standard genome sequencing and annotation.</title>
        <authorList>
            <consortium name="The Broad Institute Genomics Platform"/>
            <consortium name="The Broad Institute Genome Sequencing Center for Infectious Disease"/>
            <person name="Wu L."/>
            <person name="Ma J."/>
        </authorList>
    </citation>
    <scope>NUCLEOTIDE SEQUENCE [LARGE SCALE GENOMIC DNA]</scope>
    <source>
        <strain evidence="3">JCM 17927</strain>
    </source>
</reference>
<comment type="caution">
    <text evidence="2">The sequence shown here is derived from an EMBL/GenBank/DDBJ whole genome shotgun (WGS) entry which is preliminary data.</text>
</comment>
<protein>
    <submittedName>
        <fullName evidence="2">Crp/Fnr family transcriptional regulator</fullName>
    </submittedName>
</protein>
<dbReference type="InterPro" id="IPR000595">
    <property type="entry name" value="cNMP-bd_dom"/>
</dbReference>
<name>A0ABP8MZ42_9BACT</name>
<accession>A0ABP8MZ42</accession>
<dbReference type="RefSeq" id="WP_345244778.1">
    <property type="nucleotide sequence ID" value="NZ_BAABHD010000030.1"/>
</dbReference>
<evidence type="ECO:0000313" key="2">
    <source>
        <dbReference type="EMBL" id="GAA4458557.1"/>
    </source>
</evidence>
<proteinExistence type="predicted"/>
<evidence type="ECO:0000313" key="3">
    <source>
        <dbReference type="Proteomes" id="UP001501175"/>
    </source>
</evidence>
<dbReference type="EMBL" id="BAABHD010000030">
    <property type="protein sequence ID" value="GAA4458557.1"/>
    <property type="molecule type" value="Genomic_DNA"/>
</dbReference>
<dbReference type="SUPFAM" id="SSF51206">
    <property type="entry name" value="cAMP-binding domain-like"/>
    <property type="match status" value="1"/>
</dbReference>
<dbReference type="Gene3D" id="2.60.120.10">
    <property type="entry name" value="Jelly Rolls"/>
    <property type="match status" value="1"/>
</dbReference>
<evidence type="ECO:0000259" key="1">
    <source>
        <dbReference type="Pfam" id="PF00027"/>
    </source>
</evidence>
<dbReference type="InterPro" id="IPR014710">
    <property type="entry name" value="RmlC-like_jellyroll"/>
</dbReference>
<dbReference type="InterPro" id="IPR018490">
    <property type="entry name" value="cNMP-bd_dom_sf"/>
</dbReference>
<organism evidence="2 3">
    <name type="scientific">Nibrella saemangeumensis</name>
    <dbReference type="NCBI Taxonomy" id="1084526"/>
    <lineage>
        <taxon>Bacteria</taxon>
        <taxon>Pseudomonadati</taxon>
        <taxon>Bacteroidota</taxon>
        <taxon>Cytophagia</taxon>
        <taxon>Cytophagales</taxon>
        <taxon>Spirosomataceae</taxon>
        <taxon>Nibrella</taxon>
    </lineage>
</organism>